<feature type="compositionally biased region" description="Gly residues" evidence="16">
    <location>
        <begin position="47"/>
        <end position="59"/>
    </location>
</feature>
<reference evidence="18" key="2">
    <citation type="submission" date="2025-08" db="UniProtKB">
        <authorList>
            <consortium name="Ensembl"/>
        </authorList>
    </citation>
    <scope>IDENTIFICATION</scope>
    <source>
        <strain evidence="18">Boxer</strain>
    </source>
</reference>
<dbReference type="AlphaFoldDB" id="A0A8I3NUW9"/>
<name>A0A8I3NUW9_CANLF</name>
<feature type="compositionally biased region" description="Pro residues" evidence="16">
    <location>
        <begin position="170"/>
        <end position="202"/>
    </location>
</feature>
<feature type="compositionally biased region" description="Pro residues" evidence="16">
    <location>
        <begin position="137"/>
        <end position="161"/>
    </location>
</feature>
<dbReference type="PROSITE" id="PS00194">
    <property type="entry name" value="THIOREDOXIN_1"/>
    <property type="match status" value="2"/>
</dbReference>
<reference evidence="18" key="1">
    <citation type="submission" date="2020-03" db="EMBL/GenBank/DDBJ databases">
        <title>Long-read based genome assembly of a Labrador retriever dog.</title>
        <authorList>
            <person name="Eory L."/>
            <person name="Zhang W."/>
            <person name="Schoenebeck J."/>
        </authorList>
    </citation>
    <scope>NUCLEOTIDE SEQUENCE [LARGE SCALE GENOMIC DNA]</scope>
    <source>
        <strain evidence="18">Labrador retriever</strain>
    </source>
</reference>
<evidence type="ECO:0000256" key="4">
    <source>
        <dbReference type="ARBA" id="ARBA00012723"/>
    </source>
</evidence>
<dbReference type="GO" id="GO:0005788">
    <property type="term" value="C:endoplasmic reticulum lumen"/>
    <property type="evidence" value="ECO:0007669"/>
    <property type="project" value="UniProtKB-SubCell"/>
</dbReference>
<comment type="function">
    <text evidence="12">Protein disulfide isomerase of the endoplasmic reticulum lumen involved in the formation of disulfide bonds in proteins. Can reduce insulin disulfide bonds.</text>
</comment>
<evidence type="ECO:0000256" key="1">
    <source>
        <dbReference type="ARBA" id="ARBA00001182"/>
    </source>
</evidence>
<dbReference type="InterPro" id="IPR017937">
    <property type="entry name" value="Thioredoxin_CS"/>
</dbReference>
<proteinExistence type="inferred from homology"/>
<dbReference type="Pfam" id="PF00085">
    <property type="entry name" value="Thioredoxin"/>
    <property type="match status" value="3"/>
</dbReference>
<evidence type="ECO:0000259" key="17">
    <source>
        <dbReference type="PROSITE" id="PS51352"/>
    </source>
</evidence>
<dbReference type="EC" id="5.3.4.1" evidence="4"/>
<evidence type="ECO:0000256" key="8">
    <source>
        <dbReference type="ARBA" id="ARBA00023002"/>
    </source>
</evidence>
<evidence type="ECO:0000256" key="14">
    <source>
        <dbReference type="ARBA" id="ARBA00079986"/>
    </source>
</evidence>
<protein>
    <recommendedName>
        <fullName evidence="13">Thioredoxin domain-containing protein 5</fullName>
        <ecNumber evidence="4">5.3.4.1</ecNumber>
    </recommendedName>
    <alternativeName>
        <fullName evidence="15">Endoplasmic reticulum resident protein 46</fullName>
    </alternativeName>
    <alternativeName>
        <fullName evidence="14">Thioredoxin-like protein p46</fullName>
    </alternativeName>
</protein>
<feature type="domain" description="Thioredoxin" evidence="17">
    <location>
        <begin position="366"/>
        <end position="509"/>
    </location>
</feature>
<keyword evidence="9" id="KW-1015">Disulfide bond</keyword>
<evidence type="ECO:0000256" key="12">
    <source>
        <dbReference type="ARBA" id="ARBA00056060"/>
    </source>
</evidence>
<reference evidence="18" key="3">
    <citation type="submission" date="2025-09" db="UniProtKB">
        <authorList>
            <consortium name="Ensembl"/>
        </authorList>
    </citation>
    <scope>IDENTIFICATION</scope>
    <source>
        <strain evidence="18">Boxer</strain>
    </source>
</reference>
<dbReference type="GO" id="GO:0006457">
    <property type="term" value="P:protein folding"/>
    <property type="evidence" value="ECO:0000318"/>
    <property type="project" value="GO_Central"/>
</dbReference>
<evidence type="ECO:0000256" key="7">
    <source>
        <dbReference type="ARBA" id="ARBA00022824"/>
    </source>
</evidence>
<evidence type="ECO:0000256" key="5">
    <source>
        <dbReference type="ARBA" id="ARBA00022729"/>
    </source>
</evidence>
<feature type="region of interest" description="Disordered" evidence="16">
    <location>
        <begin position="314"/>
        <end position="333"/>
    </location>
</feature>
<organism evidence="18 19">
    <name type="scientific">Canis lupus familiaris</name>
    <name type="common">Dog</name>
    <name type="synonym">Canis familiaris</name>
    <dbReference type="NCBI Taxonomy" id="9615"/>
    <lineage>
        <taxon>Eukaryota</taxon>
        <taxon>Metazoa</taxon>
        <taxon>Chordata</taxon>
        <taxon>Craniata</taxon>
        <taxon>Vertebrata</taxon>
        <taxon>Euteleostomi</taxon>
        <taxon>Mammalia</taxon>
        <taxon>Eutheria</taxon>
        <taxon>Laurasiatheria</taxon>
        <taxon>Carnivora</taxon>
        <taxon>Caniformia</taxon>
        <taxon>Canidae</taxon>
        <taxon>Canis</taxon>
    </lineage>
</organism>
<keyword evidence="7" id="KW-0256">Endoplasmic reticulum</keyword>
<keyword evidence="11" id="KW-0676">Redox-active center</keyword>
<keyword evidence="10" id="KW-0413">Isomerase</keyword>
<dbReference type="Proteomes" id="UP000805418">
    <property type="component" value="Chromosome 35"/>
</dbReference>
<evidence type="ECO:0000256" key="15">
    <source>
        <dbReference type="ARBA" id="ARBA00080189"/>
    </source>
</evidence>
<dbReference type="GO" id="GO:0003756">
    <property type="term" value="F:protein disulfide isomerase activity"/>
    <property type="evidence" value="ECO:0000318"/>
    <property type="project" value="GO_Central"/>
</dbReference>
<evidence type="ECO:0000256" key="9">
    <source>
        <dbReference type="ARBA" id="ARBA00023157"/>
    </source>
</evidence>
<dbReference type="GeneTree" id="ENSGT00940000156920"/>
<feature type="domain" description="Thioredoxin" evidence="17">
    <location>
        <begin position="644"/>
        <end position="769"/>
    </location>
</feature>
<dbReference type="GO" id="GO:0016491">
    <property type="term" value="F:oxidoreductase activity"/>
    <property type="evidence" value="ECO:0007669"/>
    <property type="project" value="UniProtKB-KW"/>
</dbReference>
<feature type="region of interest" description="Disordered" evidence="16">
    <location>
        <begin position="342"/>
        <end position="390"/>
    </location>
</feature>
<keyword evidence="5" id="KW-0732">Signal</keyword>
<dbReference type="InterPro" id="IPR036249">
    <property type="entry name" value="Thioredoxin-like_sf"/>
</dbReference>
<dbReference type="OrthoDB" id="71336at2759"/>
<dbReference type="InterPro" id="IPR051063">
    <property type="entry name" value="PDI"/>
</dbReference>
<feature type="compositionally biased region" description="Low complexity" evidence="16">
    <location>
        <begin position="20"/>
        <end position="30"/>
    </location>
</feature>
<dbReference type="Gene3D" id="3.40.30.10">
    <property type="entry name" value="Glutaredoxin"/>
    <property type="match status" value="3"/>
</dbReference>
<dbReference type="PANTHER" id="PTHR45672:SF3">
    <property type="entry name" value="THIOREDOXIN DOMAIN-CONTAINING PROTEIN 5"/>
    <property type="match status" value="1"/>
</dbReference>
<feature type="region of interest" description="Disordered" evidence="16">
    <location>
        <begin position="1"/>
        <end position="264"/>
    </location>
</feature>
<evidence type="ECO:0000256" key="13">
    <source>
        <dbReference type="ARBA" id="ARBA00068137"/>
    </source>
</evidence>
<evidence type="ECO:0000256" key="3">
    <source>
        <dbReference type="ARBA" id="ARBA00006347"/>
    </source>
</evidence>
<evidence type="ECO:0000256" key="6">
    <source>
        <dbReference type="ARBA" id="ARBA00022737"/>
    </source>
</evidence>
<feature type="compositionally biased region" description="Pro residues" evidence="16">
    <location>
        <begin position="234"/>
        <end position="258"/>
    </location>
</feature>
<dbReference type="FunFam" id="3.40.30.10:FF:000147">
    <property type="entry name" value="Thioredoxin domain-containing protein 5"/>
    <property type="match status" value="1"/>
</dbReference>
<dbReference type="SUPFAM" id="SSF52833">
    <property type="entry name" value="Thioredoxin-like"/>
    <property type="match status" value="3"/>
</dbReference>
<keyword evidence="19" id="KW-1185">Reference proteome</keyword>
<comment type="catalytic activity">
    <reaction evidence="1">
        <text>Catalyzes the rearrangement of -S-S- bonds in proteins.</text>
        <dbReference type="EC" id="5.3.4.1"/>
    </reaction>
</comment>
<dbReference type="GO" id="GO:0005783">
    <property type="term" value="C:endoplasmic reticulum"/>
    <property type="evidence" value="ECO:0000318"/>
    <property type="project" value="GO_Central"/>
</dbReference>
<dbReference type="FunFam" id="3.40.30.10:FF:000146">
    <property type="entry name" value="Thioredoxin domain containing 5"/>
    <property type="match status" value="1"/>
</dbReference>
<dbReference type="Reactome" id="R-CFA-432720">
    <property type="pathway name" value="Lysosome Vesicle Biogenesis"/>
</dbReference>
<dbReference type="FunFam" id="3.40.30.10:FF:000164">
    <property type="entry name" value="Thioredoxin domain containing 5"/>
    <property type="match status" value="1"/>
</dbReference>
<sequence length="771" mass="81968">PHPPTSCAAAAACGGGGPGPRAAGSGCAPRTPVPAPGATCHGPPRARGGGGKGQLGPGVPGTPSQLRVDGELCPDSRPPAAPRTSTPLLPWGPVLCSPPCSPPHLHPAAPVGPGPLLPPLQPPSPPPRCSRGARSSAPPPRTSTPSAPPSPPCSPPAPPPRCSRGAWSSAPPPCSPPHLHPAAPVGPGPLLPPLQPPSPPPRCSRGARSSAPPPAAPRTSTPLLPWGLVLCSPPLQPPSPPPPAAPVGPGPLLPPPCSPSHLHPAAPVGPGPLLPPLPPRTSTPLLPWGLVLCSPPCSPPHLHPAAPVGPGPLLPPLQPLAPPPRCSRGAWSSAKRELRSRLLLPGLSAGRSRRPFPGTRPPGPPDARGPRRPARSPEPVRGPRRFAGSRQHLACFPGAGERLAETWGRDVGRNREKMPKKIRLVPKMCGHCQRLQPTWNELGDKYNSMEDAKVYVAKVDCTADSDVCSEQGVRGYPTLKFFKPGQEAVKYQGPRDFQALENWMLQTLNEEPATPEPAAEPPRAPERKQGLYELSASNFELHVAQGDHFIKFFAPWCGHCKALAPAWEQLALGLEHSETVKIGKVDCTQHYELCSGNQVRGYPALLWFRDGQKIDQYKGKRDLESLREYVESQLRSAEREAPETVQPSEAPVAAAEPVAQGTVLALTEKNFEDTIAEGLTFIKFYAPWCGHCKNLAPTWEELSRKEFPGLAEVKIAEVDCTAERSICSKYSVRGYPTLLLFRGGQKVSEHNGSRDLDSLHQFVLRQARDEL</sequence>
<dbReference type="InterPro" id="IPR013766">
    <property type="entry name" value="Thioredoxin_domain"/>
</dbReference>
<feature type="compositionally biased region" description="Pro residues" evidence="16">
    <location>
        <begin position="314"/>
        <end position="325"/>
    </location>
</feature>
<evidence type="ECO:0000256" key="16">
    <source>
        <dbReference type="SAM" id="MobiDB-lite"/>
    </source>
</evidence>
<accession>A0A8I3NUW9</accession>
<dbReference type="FunCoup" id="A0A8I3NUW9">
    <property type="interactions" value="524"/>
</dbReference>
<feature type="compositionally biased region" description="Low complexity" evidence="16">
    <location>
        <begin position="217"/>
        <end position="233"/>
    </location>
</feature>
<feature type="compositionally biased region" description="Pro residues" evidence="16">
    <location>
        <begin position="99"/>
        <end position="128"/>
    </location>
</feature>
<dbReference type="Reactome" id="R-CFA-6798695">
    <property type="pathway name" value="Neutrophil degranulation"/>
</dbReference>
<comment type="similarity">
    <text evidence="3">Belongs to the protein disulfide isomerase family.</text>
</comment>
<dbReference type="CDD" id="cd03005">
    <property type="entry name" value="PDI_a_ERp46"/>
    <property type="match status" value="2"/>
</dbReference>
<feature type="compositionally biased region" description="Pro residues" evidence="16">
    <location>
        <begin position="358"/>
        <end position="367"/>
    </location>
</feature>
<dbReference type="PRINTS" id="PR00421">
    <property type="entry name" value="THIOREDOXIN"/>
</dbReference>
<evidence type="ECO:0000256" key="11">
    <source>
        <dbReference type="ARBA" id="ARBA00023284"/>
    </source>
</evidence>
<dbReference type="Ensembl" id="ENSCAFT00845031695.1">
    <property type="protein sequence ID" value="ENSCAFP00845024811.1"/>
    <property type="gene ID" value="ENSCAFG00845017833.1"/>
</dbReference>
<evidence type="ECO:0000313" key="18">
    <source>
        <dbReference type="Ensembl" id="ENSCAFP00845024811.1"/>
    </source>
</evidence>
<keyword evidence="8" id="KW-0560">Oxidoreductase</keyword>
<feature type="compositionally biased region" description="Low complexity" evidence="16">
    <location>
        <begin position="1"/>
        <end position="12"/>
    </location>
</feature>
<feature type="domain" description="Thioredoxin" evidence="17">
    <location>
        <begin position="510"/>
        <end position="635"/>
    </location>
</feature>
<evidence type="ECO:0000256" key="2">
    <source>
        <dbReference type="ARBA" id="ARBA00004319"/>
    </source>
</evidence>
<gene>
    <name evidence="18" type="primary">TXNDC5</name>
</gene>
<dbReference type="PANTHER" id="PTHR45672">
    <property type="entry name" value="PROTEIN DISULFIDE-ISOMERASE C17H9.14C-RELATED"/>
    <property type="match status" value="1"/>
</dbReference>
<dbReference type="PROSITE" id="PS51352">
    <property type="entry name" value="THIOREDOXIN_2"/>
    <property type="match status" value="3"/>
</dbReference>
<evidence type="ECO:0000256" key="10">
    <source>
        <dbReference type="ARBA" id="ARBA00023235"/>
    </source>
</evidence>
<keyword evidence="6" id="KW-0677">Repeat</keyword>
<evidence type="ECO:0000313" key="19">
    <source>
        <dbReference type="Proteomes" id="UP000805418"/>
    </source>
</evidence>
<comment type="subcellular location">
    <subcellularLocation>
        <location evidence="2">Endoplasmic reticulum lumen</location>
    </subcellularLocation>
</comment>